<feature type="region of interest" description="Disordered" evidence="4">
    <location>
        <begin position="699"/>
        <end position="762"/>
    </location>
</feature>
<organism evidence="7 8">
    <name type="scientific">Paralvinella palmiformis</name>
    <dbReference type="NCBI Taxonomy" id="53620"/>
    <lineage>
        <taxon>Eukaryota</taxon>
        <taxon>Metazoa</taxon>
        <taxon>Spiralia</taxon>
        <taxon>Lophotrochozoa</taxon>
        <taxon>Annelida</taxon>
        <taxon>Polychaeta</taxon>
        <taxon>Sedentaria</taxon>
        <taxon>Canalipalpata</taxon>
        <taxon>Terebellida</taxon>
        <taxon>Terebelliformia</taxon>
        <taxon>Alvinellidae</taxon>
        <taxon>Paralvinella</taxon>
    </lineage>
</organism>
<feature type="compositionally biased region" description="Acidic residues" evidence="4">
    <location>
        <begin position="825"/>
        <end position="837"/>
    </location>
</feature>
<comment type="caution">
    <text evidence="7">The sequence shown here is derived from an EMBL/GenBank/DDBJ whole genome shotgun (WGS) entry which is preliminary data.</text>
</comment>
<sequence length="1118" mass="126478">MADIIASYPTMVFQILDNSILMRFASQQGASGLKEVLRAHVGQTVVPSSDYTKRLSDSLTCLTWMNGVLRIVHEQVDDNVHRYDILWTAGKLNKLVDSFEMADARWYGGAQVRKMLWPMDKMKFKTAPFVAGDSYKDGEYGGVQERYWLSSKGVAVFVKPDVPLFVGVNESGDRSLRLVAKYESPYRNNNGSYLQLRYSIYHGPDIMTTHRAVMREMIPKPIDIPDVSMFRLPIWSTWVICKEDVDQEKVLMLANQIKYYSITTCHLEIDDHWASHRGDWQFNRDKFPNPNEMIRRLNEFGFRVTIWVHPFANLKSNAIKKQELFVKGQTKGAVKWWNGIGRILDITKPKAVDWYRKELNQLRENYGLMSFKFDGGEAVWLPKKWSLAKRCNNPNMYTKKYAEFAYDVDKECRSVEVRVGVRTQKLPIFVRMMDKDSVWGEKNGLRTIIPQALLYGLIGYPFFIPDMVGGNAYDDDRPTKSMFIRWLQVCTLMPSIQFSLPPWWFDEHTVRITKKMLALRAKYADLLIGLAKEATRTGNPIIRPLWWVAPEDDFALKCDDQFLVGDDLLVAPVLTQGAKTRPLYLPSGRWRDEKSGGIYDGNKWYFQYLVTIEDLPHFTRQKEQPTGVLVDVSDDPTVPLVPVVLKENRKGQDDSGDDQTPAASEELVTSSDKTETEIVLSEMMVEGEKPSEMTINVEIKKPDDDDDDDDGCDEIDHHSVDDEDLPPPPPIFLPDEYTEGQSEHSKSEPEDSRQEKVEKGSLVGLLRKKLETDLEELGSDEDIEDFIRGKYRFSHLDEDITDDFLTELSEISSTTGSVDTRDEETGADEASSEEDEEFFVKDNEDIEKEMTYVMGGDVIDQSVEERAPLASQETLTEDDKASNDLEQLSKIEVGLNEQKAASVTQIEETKTGADQEMDAEVGGTLNRSVGIAADLLGELEKNIDQIVPEPPKRYNKLLGSLTQAVGDDLDAVVPPPRPIRGQSSGKVSALKMAGATAIYENVPMTMSSGELNPNDPVEKTPPGIIDQQTASVVSRHVSLRKKSGQQPTEQRQSTLWDELTAKLKNIPKFDPDVEIPDENRRSISVQTSSEELGIRILTVKGDATVATQTNIDETTELA</sequence>
<dbReference type="Proteomes" id="UP001208570">
    <property type="component" value="Unassembled WGS sequence"/>
</dbReference>
<dbReference type="CDD" id="cd06592">
    <property type="entry name" value="GH31_NET37"/>
    <property type="match status" value="1"/>
</dbReference>
<dbReference type="EMBL" id="JAODUP010000033">
    <property type="protein sequence ID" value="KAK2166946.1"/>
    <property type="molecule type" value="Genomic_DNA"/>
</dbReference>
<evidence type="ECO:0000256" key="1">
    <source>
        <dbReference type="ARBA" id="ARBA00007806"/>
    </source>
</evidence>
<dbReference type="InterPro" id="IPR013780">
    <property type="entry name" value="Glyco_hydro_b"/>
</dbReference>
<comment type="similarity">
    <text evidence="1">Belongs to the glycosyl hydrolase 31 family.</text>
</comment>
<reference evidence="7" key="1">
    <citation type="journal article" date="2023" name="Mol. Biol. Evol.">
        <title>Third-Generation Sequencing Reveals the Adaptive Role of the Epigenome in Three Deep-Sea Polychaetes.</title>
        <authorList>
            <person name="Perez M."/>
            <person name="Aroh O."/>
            <person name="Sun Y."/>
            <person name="Lan Y."/>
            <person name="Juniper S.K."/>
            <person name="Young C.R."/>
            <person name="Angers B."/>
            <person name="Qian P.Y."/>
        </authorList>
    </citation>
    <scope>NUCLEOTIDE SEQUENCE</scope>
    <source>
        <strain evidence="7">P08H-3</strain>
    </source>
</reference>
<evidence type="ECO:0000256" key="4">
    <source>
        <dbReference type="SAM" id="MobiDB-lite"/>
    </source>
</evidence>
<dbReference type="GO" id="GO:0005975">
    <property type="term" value="P:carbohydrate metabolic process"/>
    <property type="evidence" value="ECO:0007669"/>
    <property type="project" value="InterPro"/>
</dbReference>
<dbReference type="Pfam" id="PF21365">
    <property type="entry name" value="Glyco_hydro_31_3rd"/>
    <property type="match status" value="1"/>
</dbReference>
<feature type="compositionally biased region" description="Acidic residues" evidence="4">
    <location>
        <begin position="704"/>
        <end position="713"/>
    </location>
</feature>
<dbReference type="Gene3D" id="2.60.40.1180">
    <property type="entry name" value="Golgi alpha-mannosidase II"/>
    <property type="match status" value="1"/>
</dbReference>
<dbReference type="InterPro" id="IPR050985">
    <property type="entry name" value="Alpha-glycosidase_related"/>
</dbReference>
<evidence type="ECO:0000259" key="5">
    <source>
        <dbReference type="Pfam" id="PF01055"/>
    </source>
</evidence>
<evidence type="ECO:0000256" key="3">
    <source>
        <dbReference type="ARBA" id="ARBA00023295"/>
    </source>
</evidence>
<keyword evidence="3" id="KW-0326">Glycosidase</keyword>
<name>A0AAD9NG21_9ANNE</name>
<feature type="domain" description="Glycoside hydrolase family 31 TIM barrel" evidence="5">
    <location>
        <begin position="239"/>
        <end position="525"/>
    </location>
</feature>
<dbReference type="Gene3D" id="3.20.20.80">
    <property type="entry name" value="Glycosidases"/>
    <property type="match status" value="1"/>
</dbReference>
<dbReference type="AlphaFoldDB" id="A0AAD9NG21"/>
<dbReference type="InterPro" id="IPR048395">
    <property type="entry name" value="Glyco_hydro_31_C"/>
</dbReference>
<evidence type="ECO:0000313" key="7">
    <source>
        <dbReference type="EMBL" id="KAK2166946.1"/>
    </source>
</evidence>
<feature type="compositionally biased region" description="Basic and acidic residues" evidence="4">
    <location>
        <begin position="741"/>
        <end position="759"/>
    </location>
</feature>
<dbReference type="GO" id="GO:0004553">
    <property type="term" value="F:hydrolase activity, hydrolyzing O-glycosyl compounds"/>
    <property type="evidence" value="ECO:0007669"/>
    <property type="project" value="InterPro"/>
</dbReference>
<evidence type="ECO:0000256" key="2">
    <source>
        <dbReference type="ARBA" id="ARBA00022801"/>
    </source>
</evidence>
<dbReference type="Pfam" id="PF01055">
    <property type="entry name" value="Glyco_hydro_31_2nd"/>
    <property type="match status" value="1"/>
</dbReference>
<dbReference type="PANTHER" id="PTHR43053">
    <property type="entry name" value="GLYCOSIDASE FAMILY 31"/>
    <property type="match status" value="1"/>
</dbReference>
<evidence type="ECO:0000313" key="8">
    <source>
        <dbReference type="Proteomes" id="UP001208570"/>
    </source>
</evidence>
<keyword evidence="8" id="KW-1185">Reference proteome</keyword>
<dbReference type="SUPFAM" id="SSF51011">
    <property type="entry name" value="Glycosyl hydrolase domain"/>
    <property type="match status" value="1"/>
</dbReference>
<keyword evidence="2" id="KW-0378">Hydrolase</keyword>
<feature type="region of interest" description="Disordered" evidence="4">
    <location>
        <begin position="811"/>
        <end position="838"/>
    </location>
</feature>
<feature type="domain" description="Glycosyl hydrolase family 31 C-terminal" evidence="6">
    <location>
        <begin position="538"/>
        <end position="621"/>
    </location>
</feature>
<proteinExistence type="inferred from homology"/>
<gene>
    <name evidence="7" type="ORF">LSH36_33g05003</name>
</gene>
<dbReference type="PANTHER" id="PTHR43053:SF4">
    <property type="entry name" value="MYOGENESIS-REGULATING GLYCOSIDASE"/>
    <property type="match status" value="1"/>
</dbReference>
<feature type="region of interest" description="Disordered" evidence="4">
    <location>
        <begin position="646"/>
        <end position="676"/>
    </location>
</feature>
<evidence type="ECO:0000259" key="6">
    <source>
        <dbReference type="Pfam" id="PF21365"/>
    </source>
</evidence>
<accession>A0AAD9NG21</accession>
<dbReference type="InterPro" id="IPR017853">
    <property type="entry name" value="GH"/>
</dbReference>
<feature type="region of interest" description="Disordered" evidence="4">
    <location>
        <begin position="897"/>
        <end position="919"/>
    </location>
</feature>
<dbReference type="SUPFAM" id="SSF51445">
    <property type="entry name" value="(Trans)glycosidases"/>
    <property type="match status" value="1"/>
</dbReference>
<protein>
    <submittedName>
        <fullName evidence="7">Uncharacterized protein</fullName>
    </submittedName>
</protein>
<feature type="region of interest" description="Disordered" evidence="4">
    <location>
        <begin position="864"/>
        <end position="883"/>
    </location>
</feature>
<dbReference type="InterPro" id="IPR000322">
    <property type="entry name" value="Glyco_hydro_31_TIM"/>
</dbReference>